<proteinExistence type="predicted"/>
<name>A0AB37H9M7_9BACI</name>
<reference evidence="1 2" key="1">
    <citation type="submission" date="2020-12" db="EMBL/GenBank/DDBJ databases">
        <title>Taxonomic evaluation of the Bacillus sporothermodurans group of bacteria based on whole genome sequences.</title>
        <authorList>
            <person name="Fiedler G."/>
            <person name="Herbstmann A.-D."/>
            <person name="Doll E."/>
            <person name="Wenning M."/>
            <person name="Brinks E."/>
            <person name="Kabisch J."/>
            <person name="Breitenwieser F."/>
            <person name="Lappann M."/>
            <person name="Boehnlein C."/>
            <person name="Franz C."/>
        </authorList>
    </citation>
    <scope>NUCLEOTIDE SEQUENCE [LARGE SCALE GENOMIC DNA]</scope>
    <source>
        <strain evidence="1 2">DSM 10599</strain>
    </source>
</reference>
<evidence type="ECO:0000313" key="2">
    <source>
        <dbReference type="Proteomes" id="UP000595512"/>
    </source>
</evidence>
<evidence type="ECO:0000313" key="1">
    <source>
        <dbReference type="EMBL" id="QQX25478.1"/>
    </source>
</evidence>
<dbReference type="KEGG" id="hspo:JGZ69_00135"/>
<protein>
    <submittedName>
        <fullName evidence="1">Uncharacterized protein</fullName>
    </submittedName>
</protein>
<dbReference type="RefSeq" id="WP_202299787.1">
    <property type="nucleotide sequence ID" value="NZ_CP066701.1"/>
</dbReference>
<dbReference type="Proteomes" id="UP000595512">
    <property type="component" value="Chromosome"/>
</dbReference>
<organism evidence="1 2">
    <name type="scientific">Heyndrickxia sporothermodurans</name>
    <dbReference type="NCBI Taxonomy" id="46224"/>
    <lineage>
        <taxon>Bacteria</taxon>
        <taxon>Bacillati</taxon>
        <taxon>Bacillota</taxon>
        <taxon>Bacilli</taxon>
        <taxon>Bacillales</taxon>
        <taxon>Bacillaceae</taxon>
        <taxon>Heyndrickxia</taxon>
    </lineage>
</organism>
<dbReference type="EMBL" id="CP066701">
    <property type="protein sequence ID" value="QQX25478.1"/>
    <property type="molecule type" value="Genomic_DNA"/>
</dbReference>
<gene>
    <name evidence="1" type="ORF">JGZ69_00135</name>
</gene>
<accession>A0AB37H9M7</accession>
<dbReference type="AlphaFoldDB" id="A0AB37H9M7"/>
<sequence length="71" mass="8469">MKQYSEKGGSILELSNARTREERIFDYQMKIAELEHIQSYAKSKENEKLISNYKQQINYENRPSAFRGCNY</sequence>